<organism evidence="2 3">
    <name type="scientific">Carboxylicivirga mesophila</name>
    <dbReference type="NCBI Taxonomy" id="1166478"/>
    <lineage>
        <taxon>Bacteria</taxon>
        <taxon>Pseudomonadati</taxon>
        <taxon>Bacteroidota</taxon>
        <taxon>Bacteroidia</taxon>
        <taxon>Marinilabiliales</taxon>
        <taxon>Marinilabiliaceae</taxon>
        <taxon>Carboxylicivirga</taxon>
    </lineage>
</organism>
<accession>A0ABS5KHZ7</accession>
<evidence type="ECO:0000313" key="2">
    <source>
        <dbReference type="EMBL" id="MBS2213893.1"/>
    </source>
</evidence>
<dbReference type="PANTHER" id="PTHR43591">
    <property type="entry name" value="METHYLTRANSFERASE"/>
    <property type="match status" value="1"/>
</dbReference>
<dbReference type="GO" id="GO:0008168">
    <property type="term" value="F:methyltransferase activity"/>
    <property type="evidence" value="ECO:0007669"/>
    <property type="project" value="UniProtKB-KW"/>
</dbReference>
<dbReference type="RefSeq" id="WP_212231716.1">
    <property type="nucleotide sequence ID" value="NZ_JAGUCN010000039.1"/>
</dbReference>
<dbReference type="Pfam" id="PF13649">
    <property type="entry name" value="Methyltransf_25"/>
    <property type="match status" value="1"/>
</dbReference>
<evidence type="ECO:0000259" key="1">
    <source>
        <dbReference type="Pfam" id="PF13649"/>
    </source>
</evidence>
<sequence length="251" mass="28710">MTELELLVDLHKDNERQGPGSEAETLRALSLIETAHNDGLKIADIGCGSGASTMVLAQNTTANITAVDLFPEFLDKLRVQAQQLGLTQRIHTVAQSMEELSFEDESFDIIWSEGAIYNKGFEKGIQQWRRFLKHGGYLAVSEISWTTHSRPKELEDFWMAAYPEIDTVSGKIKTLEENGYQPIGHFILPVACWTDHYYAPVQSRFDDFLSRHNHSETAKAIIKAEEEEIALYNRYKKYYSYGFYVARRVDF</sequence>
<dbReference type="GO" id="GO:0032259">
    <property type="term" value="P:methylation"/>
    <property type="evidence" value="ECO:0007669"/>
    <property type="project" value="UniProtKB-KW"/>
</dbReference>
<proteinExistence type="predicted"/>
<dbReference type="PANTHER" id="PTHR43591:SF24">
    <property type="entry name" value="2-METHOXY-6-POLYPRENYL-1,4-BENZOQUINOL METHYLASE, MITOCHONDRIAL"/>
    <property type="match status" value="1"/>
</dbReference>
<keyword evidence="3" id="KW-1185">Reference proteome</keyword>
<comment type="caution">
    <text evidence="2">The sequence shown here is derived from an EMBL/GenBank/DDBJ whole genome shotgun (WGS) entry which is preliminary data.</text>
</comment>
<evidence type="ECO:0000313" key="3">
    <source>
        <dbReference type="Proteomes" id="UP000721861"/>
    </source>
</evidence>
<gene>
    <name evidence="2" type="ORF">KEM09_20965</name>
</gene>
<dbReference type="Gene3D" id="3.40.50.150">
    <property type="entry name" value="Vaccinia Virus protein VP39"/>
    <property type="match status" value="1"/>
</dbReference>
<keyword evidence="2" id="KW-0489">Methyltransferase</keyword>
<protein>
    <submittedName>
        <fullName evidence="2">Class I SAM-dependent methyltransferase</fullName>
    </submittedName>
</protein>
<dbReference type="CDD" id="cd02440">
    <property type="entry name" value="AdoMet_MTases"/>
    <property type="match status" value="1"/>
</dbReference>
<keyword evidence="2" id="KW-0808">Transferase</keyword>
<reference evidence="2 3" key="1">
    <citation type="journal article" date="2014" name="Int. J. Syst. Evol. Microbiol.">
        <title>Carboxylicivirga gen. nov. in the family Marinilabiliaceae with two novel species, Carboxylicivirga mesophila sp. nov. and Carboxylicivirga taeanensis sp. nov., and reclassification of Cytophaga fermentans as Saccharicrinis fermentans gen. nov., comb. nov.</title>
        <authorList>
            <person name="Yang S.H."/>
            <person name="Seo H.S."/>
            <person name="Woo J.H."/>
            <person name="Oh H.M."/>
            <person name="Jang H."/>
            <person name="Lee J.H."/>
            <person name="Kim S.J."/>
            <person name="Kwon K.K."/>
        </authorList>
    </citation>
    <scope>NUCLEOTIDE SEQUENCE [LARGE SCALE GENOMIC DNA]</scope>
    <source>
        <strain evidence="2 3">JCM 18290</strain>
    </source>
</reference>
<dbReference type="EMBL" id="JAGUCN010000039">
    <property type="protein sequence ID" value="MBS2213893.1"/>
    <property type="molecule type" value="Genomic_DNA"/>
</dbReference>
<dbReference type="InterPro" id="IPR029063">
    <property type="entry name" value="SAM-dependent_MTases_sf"/>
</dbReference>
<name>A0ABS5KHZ7_9BACT</name>
<feature type="domain" description="Methyltransferase" evidence="1">
    <location>
        <begin position="42"/>
        <end position="136"/>
    </location>
</feature>
<dbReference type="Proteomes" id="UP000721861">
    <property type="component" value="Unassembled WGS sequence"/>
</dbReference>
<dbReference type="InterPro" id="IPR041698">
    <property type="entry name" value="Methyltransf_25"/>
</dbReference>
<dbReference type="SUPFAM" id="SSF53335">
    <property type="entry name" value="S-adenosyl-L-methionine-dependent methyltransferases"/>
    <property type="match status" value="1"/>
</dbReference>